<protein>
    <submittedName>
        <fullName evidence="1">Uncharacterized protein</fullName>
    </submittedName>
</protein>
<accession>A0A6B9ZBT5</accession>
<evidence type="ECO:0000313" key="1">
    <source>
        <dbReference type="EMBL" id="QHS58774.1"/>
    </source>
</evidence>
<dbReference type="Proteomes" id="UP000476411">
    <property type="component" value="Chromosome"/>
</dbReference>
<name>A0A6B9ZBT5_9BACT</name>
<gene>
    <name evidence="1" type="ORF">GWR21_03895</name>
</gene>
<dbReference type="EMBL" id="CP048113">
    <property type="protein sequence ID" value="QHS58774.1"/>
    <property type="molecule type" value="Genomic_DNA"/>
</dbReference>
<dbReference type="AlphaFoldDB" id="A0A6B9ZBT5"/>
<organism evidence="1 2">
    <name type="scientific">Chitinophaga agri</name>
    <dbReference type="NCBI Taxonomy" id="2703787"/>
    <lineage>
        <taxon>Bacteria</taxon>
        <taxon>Pseudomonadati</taxon>
        <taxon>Bacteroidota</taxon>
        <taxon>Chitinophagia</taxon>
        <taxon>Chitinophagales</taxon>
        <taxon>Chitinophagaceae</taxon>
        <taxon>Chitinophaga</taxon>
    </lineage>
</organism>
<sequence length="189" mass="20191">MAYVKNNIFVSGVSGTIGKKMNFRVTKRKTIVGIKRGPSTTPPTAAQLEARENFFTATLYAQGAIKDPVIKAQYQKAAKGAQTAYNAAFRDATSPPVIDDVNIGDYKGAAGDLITIRARDVITPKSAIVTIFSQAGVELEQGAAVLKETDRRTWIYTVTAPNAALTGTRVVVTVTDVPGNKTEKDVIVS</sequence>
<dbReference type="RefSeq" id="WP_162330477.1">
    <property type="nucleotide sequence ID" value="NZ_CP048113.1"/>
</dbReference>
<evidence type="ECO:0000313" key="2">
    <source>
        <dbReference type="Proteomes" id="UP000476411"/>
    </source>
</evidence>
<keyword evidence="2" id="KW-1185">Reference proteome</keyword>
<dbReference type="KEGG" id="chih:GWR21_03895"/>
<reference evidence="1 2" key="1">
    <citation type="submission" date="2020-01" db="EMBL/GenBank/DDBJ databases">
        <title>Complete genome sequence of Chitinophaga sp. H33E-04 isolated from quinoa roots.</title>
        <authorList>
            <person name="Weon H.-Y."/>
            <person name="Lee S.A."/>
        </authorList>
    </citation>
    <scope>NUCLEOTIDE SEQUENCE [LARGE SCALE GENOMIC DNA]</scope>
    <source>
        <strain evidence="1 2">H33E-04</strain>
    </source>
</reference>
<proteinExistence type="predicted"/>